<dbReference type="AlphaFoldDB" id="A0A3S7H0Q6"/>
<gene>
    <name evidence="2" type="ORF">AZE34_09905</name>
    <name evidence="3" type="ORF">J7T32_008410</name>
</gene>
<evidence type="ECO:0000256" key="1">
    <source>
        <dbReference type="SAM" id="Phobius"/>
    </source>
</evidence>
<evidence type="ECO:0000313" key="2">
    <source>
        <dbReference type="EMBL" id="AVI07033.1"/>
    </source>
</evidence>
<keyword evidence="1" id="KW-0812">Transmembrane</keyword>
<organism evidence="2">
    <name type="scientific">Staphylococcus hominis</name>
    <dbReference type="NCBI Taxonomy" id="1290"/>
    <lineage>
        <taxon>Bacteria</taxon>
        <taxon>Bacillati</taxon>
        <taxon>Bacillota</taxon>
        <taxon>Bacilli</taxon>
        <taxon>Bacillales</taxon>
        <taxon>Staphylococcaceae</taxon>
        <taxon>Staphylococcus</taxon>
    </lineage>
</organism>
<evidence type="ECO:0000313" key="3">
    <source>
        <dbReference type="EMBL" id="MCM5672761.1"/>
    </source>
</evidence>
<feature type="transmembrane region" description="Helical" evidence="1">
    <location>
        <begin position="68"/>
        <end position="98"/>
    </location>
</feature>
<keyword evidence="1" id="KW-1133">Transmembrane helix</keyword>
<reference evidence="2" key="1">
    <citation type="submission" date="2016-02" db="EMBL/GenBank/DDBJ databases">
        <title>Genomic sequence of a clinical Staphylococcus hominis isolate.</title>
        <authorList>
            <person name="McClure J.M."/>
            <person name="Zhang K."/>
        </authorList>
    </citation>
    <scope>NUCLEOTIDE SEQUENCE</scope>
    <source>
        <strain evidence="2">C34847</strain>
    </source>
</reference>
<sequence>MEETAFREKVRKQLWFLNKKEKQLLEHTFEQNNASFNNAEQKFMKPTRFANQFLQVHIFRNKHFSNGYFFLLIILFVLTYILLLGWFLAGFIASLAVVNQFINPKAELSLIYLVLILVFAIISLVVSLYLIRFVTALFTKRLLEYKFNEKKSSY</sequence>
<dbReference type="EMBL" id="JAGHKT020000011">
    <property type="protein sequence ID" value="MCM5672761.1"/>
    <property type="molecule type" value="Genomic_DNA"/>
</dbReference>
<reference evidence="3 4" key="2">
    <citation type="submission" date="2022-06" db="EMBL/GenBank/DDBJ databases">
        <title>Staphylococcus hominis ShoR14 genome sequence.</title>
        <authorList>
            <person name="Yeo C.C."/>
            <person name="Chew C.H."/>
            <person name="Che Hamzah A.M."/>
            <person name="Al-Trad E.I."/>
        </authorList>
    </citation>
    <scope>NUCLEOTIDE SEQUENCE [LARGE SCALE GENOMIC DNA]</scope>
    <source>
        <strain evidence="3 4">ShoR14</strain>
    </source>
</reference>
<proteinExistence type="predicted"/>
<dbReference type="EMBL" id="CP014567">
    <property type="protein sequence ID" value="AVI07033.1"/>
    <property type="molecule type" value="Genomic_DNA"/>
</dbReference>
<accession>A0A3S7H0Q6</accession>
<name>A0A3S7H0Q6_STAHO</name>
<feature type="transmembrane region" description="Helical" evidence="1">
    <location>
        <begin position="110"/>
        <end position="131"/>
    </location>
</feature>
<keyword evidence="1" id="KW-0472">Membrane</keyword>
<keyword evidence="4" id="KW-1185">Reference proteome</keyword>
<evidence type="ECO:0008006" key="5">
    <source>
        <dbReference type="Google" id="ProtNLM"/>
    </source>
</evidence>
<evidence type="ECO:0000313" key="4">
    <source>
        <dbReference type="Proteomes" id="UP000665944"/>
    </source>
</evidence>
<dbReference type="Proteomes" id="UP000665944">
    <property type="component" value="Unassembled WGS sequence"/>
</dbReference>
<dbReference type="RefSeq" id="WP_017176365.1">
    <property type="nucleotide sequence ID" value="NZ_CP014567.1"/>
</dbReference>
<protein>
    <recommendedName>
        <fullName evidence="5">Staphylococcal protein</fullName>
    </recommendedName>
</protein>